<gene>
    <name evidence="5" type="ORF">DICPUDRAFT_150724</name>
</gene>
<keyword evidence="2" id="KW-0547">Nucleotide-binding</keyword>
<reference evidence="6" key="1">
    <citation type="journal article" date="2011" name="Genome Biol.">
        <title>Comparative genomics of the social amoebae Dictyostelium discoideum and Dictyostelium purpureum.</title>
        <authorList>
            <consortium name="US DOE Joint Genome Institute (JGI-PGF)"/>
            <person name="Sucgang R."/>
            <person name="Kuo A."/>
            <person name="Tian X."/>
            <person name="Salerno W."/>
            <person name="Parikh A."/>
            <person name="Feasley C.L."/>
            <person name="Dalin E."/>
            <person name="Tu H."/>
            <person name="Huang E."/>
            <person name="Barry K."/>
            <person name="Lindquist E."/>
            <person name="Shapiro H."/>
            <person name="Bruce D."/>
            <person name="Schmutz J."/>
            <person name="Salamov A."/>
            <person name="Fey P."/>
            <person name="Gaudet P."/>
            <person name="Anjard C."/>
            <person name="Babu M.M."/>
            <person name="Basu S."/>
            <person name="Bushmanova Y."/>
            <person name="van der Wel H."/>
            <person name="Katoh-Kurasawa M."/>
            <person name="Dinh C."/>
            <person name="Coutinho P.M."/>
            <person name="Saito T."/>
            <person name="Elias M."/>
            <person name="Schaap P."/>
            <person name="Kay R.R."/>
            <person name="Henrissat B."/>
            <person name="Eichinger L."/>
            <person name="Rivero F."/>
            <person name="Putnam N.H."/>
            <person name="West C.M."/>
            <person name="Loomis W.F."/>
            <person name="Chisholm R.L."/>
            <person name="Shaulsky G."/>
            <person name="Strassmann J.E."/>
            <person name="Queller D.C."/>
            <person name="Kuspa A."/>
            <person name="Grigoriev I.V."/>
        </authorList>
    </citation>
    <scope>NUCLEOTIDE SEQUENCE [LARGE SCALE GENOMIC DNA]</scope>
    <source>
        <strain evidence="6">QSDP1</strain>
    </source>
</reference>
<dbReference type="OrthoDB" id="248923at2759"/>
<proteinExistence type="inferred from homology"/>
<dbReference type="GO" id="GO:0005739">
    <property type="term" value="C:mitochondrion"/>
    <property type="evidence" value="ECO:0000318"/>
    <property type="project" value="GO_Central"/>
</dbReference>
<dbReference type="Proteomes" id="UP000001064">
    <property type="component" value="Unassembled WGS sequence"/>
</dbReference>
<evidence type="ECO:0008006" key="7">
    <source>
        <dbReference type="Google" id="ProtNLM"/>
    </source>
</evidence>
<sequence>MIKGTTVALKEISSNMLRRGSKDFGAQIHRRNSICGPCIGVDVKQSKHLDDISNFLENAQNIQDIQLQEHIQSKPVTKNDLRKNSISNILSSISTFKKESKLNKLVVNQPRRFSIDPLSFGSNTNNIFNEKYSEKFKNINLSERFMETEAETTFNSVWSELSKKYGVSNLNFPKQIIYLAGAPGSGKGTNTEALMEALGVNEDPIVMSSLLDSPECIKIKKEGGLVNDKVVLELLLTRLCKPNFMEGNASRESVIVDGFPRSAKQVKFIELLYDKICYIKRSINPEATLPRFRVSVLHVSEEESVKRQLSRGEYAIKENIQRKEKELPLIEIRDTDIDPMASKKRYSIYQEQFNHLKSLEKKFDFDLIDANGSKSQVKQIIMDTYA</sequence>
<dbReference type="InterPro" id="IPR000850">
    <property type="entry name" value="Adenylat/UMP-CMP_kin"/>
</dbReference>
<evidence type="ECO:0000256" key="1">
    <source>
        <dbReference type="ARBA" id="ARBA00022679"/>
    </source>
</evidence>
<dbReference type="PROSITE" id="PS00113">
    <property type="entry name" value="ADENYLATE_KINASE"/>
    <property type="match status" value="1"/>
</dbReference>
<dbReference type="SUPFAM" id="SSF52540">
    <property type="entry name" value="P-loop containing nucleoside triphosphate hydrolases"/>
    <property type="match status" value="1"/>
</dbReference>
<keyword evidence="1 4" id="KW-0808">Transferase</keyword>
<dbReference type="GO" id="GO:0005524">
    <property type="term" value="F:ATP binding"/>
    <property type="evidence" value="ECO:0007669"/>
    <property type="project" value="InterPro"/>
</dbReference>
<evidence type="ECO:0000313" key="5">
    <source>
        <dbReference type="EMBL" id="EGC36762.1"/>
    </source>
</evidence>
<dbReference type="FunCoup" id="F0ZH31">
    <property type="interactions" value="390"/>
</dbReference>
<dbReference type="InterPro" id="IPR033690">
    <property type="entry name" value="Adenylat_kinase_CS"/>
</dbReference>
<name>F0ZH31_DICPU</name>
<dbReference type="GO" id="GO:0004017">
    <property type="term" value="F:AMP kinase activity"/>
    <property type="evidence" value="ECO:0000318"/>
    <property type="project" value="GO_Central"/>
</dbReference>
<dbReference type="Gene3D" id="3.40.50.300">
    <property type="entry name" value="P-loop containing nucleotide triphosphate hydrolases"/>
    <property type="match status" value="1"/>
</dbReference>
<protein>
    <recommendedName>
        <fullName evidence="7">Adenylate kinase</fullName>
    </recommendedName>
</protein>
<keyword evidence="6" id="KW-1185">Reference proteome</keyword>
<dbReference type="RefSeq" id="XP_003286708.1">
    <property type="nucleotide sequence ID" value="XM_003286660.1"/>
</dbReference>
<dbReference type="EMBL" id="GL871017">
    <property type="protein sequence ID" value="EGC36762.1"/>
    <property type="molecule type" value="Genomic_DNA"/>
</dbReference>
<dbReference type="eggNOG" id="ENOG502QQR2">
    <property type="taxonomic scope" value="Eukaryota"/>
</dbReference>
<dbReference type="OMA" id="SICGPCI"/>
<dbReference type="VEuPathDB" id="AmoebaDB:DICPUDRAFT_150724"/>
<dbReference type="STRING" id="5786.F0ZH31"/>
<dbReference type="InParanoid" id="F0ZH31"/>
<keyword evidence="3 4" id="KW-0418">Kinase</keyword>
<evidence type="ECO:0000313" key="6">
    <source>
        <dbReference type="Proteomes" id="UP000001064"/>
    </source>
</evidence>
<evidence type="ECO:0000256" key="3">
    <source>
        <dbReference type="ARBA" id="ARBA00022777"/>
    </source>
</evidence>
<evidence type="ECO:0000256" key="2">
    <source>
        <dbReference type="ARBA" id="ARBA00022741"/>
    </source>
</evidence>
<dbReference type="GeneID" id="10504102"/>
<dbReference type="Pfam" id="PF00406">
    <property type="entry name" value="ADK"/>
    <property type="match status" value="1"/>
</dbReference>
<accession>F0ZH31</accession>
<dbReference type="PANTHER" id="PTHR23359">
    <property type="entry name" value="NUCLEOTIDE KINASE"/>
    <property type="match status" value="1"/>
</dbReference>
<organism evidence="5 6">
    <name type="scientific">Dictyostelium purpureum</name>
    <name type="common">Slime mold</name>
    <dbReference type="NCBI Taxonomy" id="5786"/>
    <lineage>
        <taxon>Eukaryota</taxon>
        <taxon>Amoebozoa</taxon>
        <taxon>Evosea</taxon>
        <taxon>Eumycetozoa</taxon>
        <taxon>Dictyostelia</taxon>
        <taxon>Dictyosteliales</taxon>
        <taxon>Dictyosteliaceae</taxon>
        <taxon>Dictyostelium</taxon>
    </lineage>
</organism>
<dbReference type="AlphaFoldDB" id="F0ZH31"/>
<dbReference type="GO" id="GO:0005737">
    <property type="term" value="C:cytoplasm"/>
    <property type="evidence" value="ECO:0000318"/>
    <property type="project" value="GO_Central"/>
</dbReference>
<dbReference type="KEGG" id="dpp:DICPUDRAFT_150724"/>
<dbReference type="PRINTS" id="PR00094">
    <property type="entry name" value="ADENYLTKNASE"/>
</dbReference>
<evidence type="ECO:0000256" key="4">
    <source>
        <dbReference type="RuleBase" id="RU003330"/>
    </source>
</evidence>
<dbReference type="CDD" id="cd01428">
    <property type="entry name" value="ADK"/>
    <property type="match status" value="1"/>
</dbReference>
<comment type="similarity">
    <text evidence="4">Belongs to the adenylate kinase family.</text>
</comment>
<dbReference type="InterPro" id="IPR027417">
    <property type="entry name" value="P-loop_NTPase"/>
</dbReference>